<dbReference type="Proteomes" id="UP000639338">
    <property type="component" value="Unassembled WGS sequence"/>
</dbReference>
<gene>
    <name evidence="2" type="ORF">HCN44_004777</name>
</gene>
<evidence type="ECO:0000313" key="2">
    <source>
        <dbReference type="EMBL" id="KAF7987961.1"/>
    </source>
</evidence>
<sequence>MLSSSYNSDCDESEVSGPDSNDSGHGFHLSLADDDNNNANNIINNRINSESADQECHTENNGSIDVNKSRTDDVSSSDNELNSNDESKIYSRGLHEVDRLQRESHVFTVKEGQTVKDIEK</sequence>
<feature type="compositionally biased region" description="Low complexity" evidence="1">
    <location>
        <begin position="74"/>
        <end position="84"/>
    </location>
</feature>
<keyword evidence="3" id="KW-1185">Reference proteome</keyword>
<dbReference type="EMBL" id="JACMRX010000006">
    <property type="protein sequence ID" value="KAF7987961.1"/>
    <property type="molecule type" value="Genomic_DNA"/>
</dbReference>
<accession>A0A834XNH7</accession>
<proteinExistence type="predicted"/>
<protein>
    <submittedName>
        <fullName evidence="2">Uncharacterized protein</fullName>
    </submittedName>
</protein>
<evidence type="ECO:0000256" key="1">
    <source>
        <dbReference type="SAM" id="MobiDB-lite"/>
    </source>
</evidence>
<organism evidence="2 3">
    <name type="scientific">Aphidius gifuensis</name>
    <name type="common">Parasitoid wasp</name>
    <dbReference type="NCBI Taxonomy" id="684658"/>
    <lineage>
        <taxon>Eukaryota</taxon>
        <taxon>Metazoa</taxon>
        <taxon>Ecdysozoa</taxon>
        <taxon>Arthropoda</taxon>
        <taxon>Hexapoda</taxon>
        <taxon>Insecta</taxon>
        <taxon>Pterygota</taxon>
        <taxon>Neoptera</taxon>
        <taxon>Endopterygota</taxon>
        <taxon>Hymenoptera</taxon>
        <taxon>Apocrita</taxon>
        <taxon>Ichneumonoidea</taxon>
        <taxon>Braconidae</taxon>
        <taxon>Aphidiinae</taxon>
        <taxon>Aphidius</taxon>
    </lineage>
</organism>
<dbReference type="AlphaFoldDB" id="A0A834XNH7"/>
<name>A0A834XNH7_APHGI</name>
<reference evidence="2 3" key="1">
    <citation type="submission" date="2020-08" db="EMBL/GenBank/DDBJ databases">
        <title>Aphidius gifuensis genome sequencing and assembly.</title>
        <authorList>
            <person name="Du Z."/>
        </authorList>
    </citation>
    <scope>NUCLEOTIDE SEQUENCE [LARGE SCALE GENOMIC DNA]</scope>
    <source>
        <strain evidence="2">YNYX2018</strain>
        <tissue evidence="2">Adults</tissue>
    </source>
</reference>
<evidence type="ECO:0000313" key="3">
    <source>
        <dbReference type="Proteomes" id="UP000639338"/>
    </source>
</evidence>
<feature type="compositionally biased region" description="Low complexity" evidence="1">
    <location>
        <begin position="37"/>
        <end position="48"/>
    </location>
</feature>
<feature type="region of interest" description="Disordered" evidence="1">
    <location>
        <begin position="1"/>
        <end position="92"/>
    </location>
</feature>
<comment type="caution">
    <text evidence="2">The sequence shown here is derived from an EMBL/GenBank/DDBJ whole genome shotgun (WGS) entry which is preliminary data.</text>
</comment>